<name>A0A510HH40_9ACTN</name>
<sequence length="62" mass="7063">MLEDGHADFAASRACYVCFYTAEALLLSRGLSYSRHSQVVAQFGRHFAKTGELDLRYHRLLI</sequence>
<dbReference type="Pfam" id="PF05168">
    <property type="entry name" value="HEPN"/>
    <property type="match status" value="1"/>
</dbReference>
<dbReference type="RefSeq" id="WP_143527334.1">
    <property type="nucleotide sequence ID" value="NZ_AP019791.1"/>
</dbReference>
<dbReference type="Proteomes" id="UP000318065">
    <property type="component" value="Chromosome"/>
</dbReference>
<reference evidence="3" key="1">
    <citation type="journal article" date="2019" name="Microbiol. Resour. Announc.">
        <title>Complete Genome Sequence of Rubrobacter xylanophilus Strain AA3-22, Isolated from Arima Onsen in Japan.</title>
        <authorList>
            <person name="Tomariguchi N."/>
            <person name="Miyazaki K."/>
        </authorList>
    </citation>
    <scope>NUCLEOTIDE SEQUENCE [LARGE SCALE GENOMIC DNA]</scope>
    <source>
        <strain evidence="3">AA3-22</strain>
    </source>
</reference>
<protein>
    <recommendedName>
        <fullName evidence="2">HEPN domain-containing protein</fullName>
    </recommendedName>
</protein>
<dbReference type="Gene3D" id="1.20.120.330">
    <property type="entry name" value="Nucleotidyltransferases domain 2"/>
    <property type="match status" value="1"/>
</dbReference>
<dbReference type="PANTHER" id="PTHR36565:SF1">
    <property type="entry name" value="UPF0332 PROTEIN TM_1000"/>
    <property type="match status" value="1"/>
</dbReference>
<dbReference type="AlphaFoldDB" id="A0A510HH40"/>
<keyword evidence="4" id="KW-1185">Reference proteome</keyword>
<evidence type="ECO:0000256" key="1">
    <source>
        <dbReference type="ARBA" id="ARBA00038248"/>
    </source>
</evidence>
<feature type="domain" description="HEPN" evidence="2">
    <location>
        <begin position="1"/>
        <end position="53"/>
    </location>
</feature>
<dbReference type="InterPro" id="IPR007842">
    <property type="entry name" value="HEPN_dom"/>
</dbReference>
<accession>A0A510HH40</accession>
<organism evidence="3 4">
    <name type="scientific">Rubrobacter xylanophilus</name>
    <dbReference type="NCBI Taxonomy" id="49319"/>
    <lineage>
        <taxon>Bacteria</taxon>
        <taxon>Bacillati</taxon>
        <taxon>Actinomycetota</taxon>
        <taxon>Rubrobacteria</taxon>
        <taxon>Rubrobacterales</taxon>
        <taxon>Rubrobacteraceae</taxon>
        <taxon>Rubrobacter</taxon>
    </lineage>
</organism>
<comment type="similarity">
    <text evidence="1">Belongs to the UPF0332 family.</text>
</comment>
<dbReference type="EMBL" id="AP019791">
    <property type="protein sequence ID" value="BBL79316.1"/>
    <property type="molecule type" value="Genomic_DNA"/>
</dbReference>
<gene>
    <name evidence="3" type="ORF">RxyAA322_11700</name>
</gene>
<evidence type="ECO:0000259" key="2">
    <source>
        <dbReference type="Pfam" id="PF05168"/>
    </source>
</evidence>
<dbReference type="OrthoDB" id="5767335at2"/>
<evidence type="ECO:0000313" key="3">
    <source>
        <dbReference type="EMBL" id="BBL79316.1"/>
    </source>
</evidence>
<dbReference type="InterPro" id="IPR052226">
    <property type="entry name" value="UPF0332_toxin"/>
</dbReference>
<proteinExistence type="inferred from homology"/>
<dbReference type="PANTHER" id="PTHR36565">
    <property type="entry name" value="UPF0332 PROTEIN TM_1000"/>
    <property type="match status" value="1"/>
</dbReference>
<evidence type="ECO:0000313" key="4">
    <source>
        <dbReference type="Proteomes" id="UP000318065"/>
    </source>
</evidence>